<keyword evidence="1" id="KW-0812">Transmembrane</keyword>
<proteinExistence type="predicted"/>
<evidence type="ECO:0000256" key="1">
    <source>
        <dbReference type="SAM" id="Phobius"/>
    </source>
</evidence>
<dbReference type="OrthoDB" id="370375at2"/>
<protein>
    <submittedName>
        <fullName evidence="2">DUF2784 domain-containing protein</fullName>
    </submittedName>
</protein>
<keyword evidence="1" id="KW-1133">Transmembrane helix</keyword>
<dbReference type="EMBL" id="SPUM01000051">
    <property type="protein sequence ID" value="TFW32658.1"/>
    <property type="molecule type" value="Genomic_DNA"/>
</dbReference>
<reference evidence="2 3" key="1">
    <citation type="submission" date="2019-03" db="EMBL/GenBank/DDBJ databases">
        <title>Draft genome of Massilia hortus sp. nov., a novel bacterial species of the Oxalobacteraceae family.</title>
        <authorList>
            <person name="Peta V."/>
            <person name="Raths R."/>
            <person name="Bucking H."/>
        </authorList>
    </citation>
    <scope>NUCLEOTIDE SEQUENCE [LARGE SCALE GENOMIC DNA]</scope>
    <source>
        <strain evidence="2 3">ONC3</strain>
    </source>
</reference>
<sequence length="126" mass="14600">MWYRAAADLVLVVHLAYILFVVFGGFAVARWRWLVWLHLPAAAWGFAIEIGDLRCPLTYLENLLRVRAGQTGYTGGFLEHYLLWVIYPIGLTRWFQLFLGTAVVLINIAVYTWIWRHPRGRPAQAQ</sequence>
<evidence type="ECO:0000313" key="3">
    <source>
        <dbReference type="Proteomes" id="UP000297258"/>
    </source>
</evidence>
<gene>
    <name evidence="2" type="ORF">E4O92_09280</name>
</gene>
<dbReference type="Pfam" id="PF10861">
    <property type="entry name" value="DUF2784"/>
    <property type="match status" value="1"/>
</dbReference>
<feature type="transmembrane region" description="Helical" evidence="1">
    <location>
        <begin position="94"/>
        <end position="114"/>
    </location>
</feature>
<keyword evidence="3" id="KW-1185">Reference proteome</keyword>
<name>A0A4Y9T5W3_9BURK</name>
<feature type="transmembrane region" description="Helical" evidence="1">
    <location>
        <begin position="9"/>
        <end position="29"/>
    </location>
</feature>
<organism evidence="2 3">
    <name type="scientific">Massilia horti</name>
    <dbReference type="NCBI Taxonomy" id="2562153"/>
    <lineage>
        <taxon>Bacteria</taxon>
        <taxon>Pseudomonadati</taxon>
        <taxon>Pseudomonadota</taxon>
        <taxon>Betaproteobacteria</taxon>
        <taxon>Burkholderiales</taxon>
        <taxon>Oxalobacteraceae</taxon>
        <taxon>Telluria group</taxon>
        <taxon>Massilia</taxon>
    </lineage>
</organism>
<dbReference type="InterPro" id="IPR021218">
    <property type="entry name" value="DUF2784"/>
</dbReference>
<comment type="caution">
    <text evidence="2">The sequence shown here is derived from an EMBL/GenBank/DDBJ whole genome shotgun (WGS) entry which is preliminary data.</text>
</comment>
<dbReference type="AlphaFoldDB" id="A0A4Y9T5W3"/>
<keyword evidence="1" id="KW-0472">Membrane</keyword>
<accession>A0A4Y9T5W3</accession>
<dbReference type="Proteomes" id="UP000297258">
    <property type="component" value="Unassembled WGS sequence"/>
</dbReference>
<dbReference type="RefSeq" id="WP_135189489.1">
    <property type="nucleotide sequence ID" value="NZ_SPUM01000051.1"/>
</dbReference>
<evidence type="ECO:0000313" key="2">
    <source>
        <dbReference type="EMBL" id="TFW32658.1"/>
    </source>
</evidence>